<feature type="region of interest" description="Disordered" evidence="1">
    <location>
        <begin position="259"/>
        <end position="280"/>
    </location>
</feature>
<feature type="region of interest" description="Disordered" evidence="1">
    <location>
        <begin position="376"/>
        <end position="420"/>
    </location>
</feature>
<dbReference type="AlphaFoldDB" id="A0A1H9SXQ4"/>
<evidence type="ECO:0000313" key="3">
    <source>
        <dbReference type="Proteomes" id="UP000182841"/>
    </source>
</evidence>
<keyword evidence="3" id="KW-1185">Reference proteome</keyword>
<gene>
    <name evidence="2" type="ORF">SAMN05421870_105177</name>
</gene>
<sequence>MSYATSTPRPRGCSAYDEAFFSRGKVDPAPAGMFPPLPLAIGAHLGRPRARGDVPTGCWRRSTAPASTPRPRGCSPLRTARSCPCSVDPAPAGMFPSGITACRGCGRRPRARGDVPCAPLNEASPEKSTPRPRGCSVHEHLSLPPRSRRPRARGDVPPTARWCRQAGRSTPRPRGCSGHAPAVPGPRSVDPAPAGMFPLCQVQRCGPAGRPRARGDVPPPLAGRRTPSTSTPRPRGCSRDFPQLTPTYHVDPAPAGMFPRLPPRSAHRPGRPRARGDVPHRLCGPMMLALSTPRPRGCSVAAVSGEGALRVDPAPAGMFPATGCCGASCRRRPRARGDVPWARVMPALCSVSTPRPRGCSRLVGVVPDLFPVDPAPAGMFRPTSPSTPAPPRRPRARGDAPSECGSRLRQCASTPRPRGCSVLSGPVRVPVVVDPAPAGMLR</sequence>
<proteinExistence type="predicted"/>
<feature type="region of interest" description="Disordered" evidence="1">
    <location>
        <begin position="50"/>
        <end position="73"/>
    </location>
</feature>
<organism evidence="2 3">
    <name type="scientific">Streptomyces qinglanensis</name>
    <dbReference type="NCBI Taxonomy" id="943816"/>
    <lineage>
        <taxon>Bacteria</taxon>
        <taxon>Bacillati</taxon>
        <taxon>Actinomycetota</taxon>
        <taxon>Actinomycetes</taxon>
        <taxon>Kitasatosporales</taxon>
        <taxon>Streptomycetaceae</taxon>
        <taxon>Streptomyces</taxon>
    </lineage>
</organism>
<evidence type="ECO:0000256" key="1">
    <source>
        <dbReference type="SAM" id="MobiDB-lite"/>
    </source>
</evidence>
<feature type="region of interest" description="Disordered" evidence="1">
    <location>
        <begin position="116"/>
        <end position="187"/>
    </location>
</feature>
<feature type="region of interest" description="Disordered" evidence="1">
    <location>
        <begin position="207"/>
        <end position="245"/>
    </location>
</feature>
<dbReference type="Proteomes" id="UP000182841">
    <property type="component" value="Unassembled WGS sequence"/>
</dbReference>
<dbReference type="EMBL" id="FOGO01000005">
    <property type="protein sequence ID" value="SER89658.1"/>
    <property type="molecule type" value="Genomic_DNA"/>
</dbReference>
<accession>A0A1H9SXQ4</accession>
<dbReference type="AntiFam" id="ANF00057">
    <property type="entry name" value="Translation of E. coli type CRISPR repeat"/>
</dbReference>
<protein>
    <submittedName>
        <fullName evidence="2">Uncharacterized protein</fullName>
    </submittedName>
</protein>
<evidence type="ECO:0000313" key="2">
    <source>
        <dbReference type="EMBL" id="SER89658.1"/>
    </source>
</evidence>
<feature type="compositionally biased region" description="Low complexity" evidence="1">
    <location>
        <begin position="223"/>
        <end position="235"/>
    </location>
</feature>
<name>A0A1H9SXQ4_9ACTN</name>
<reference evidence="3" key="1">
    <citation type="submission" date="2016-10" db="EMBL/GenBank/DDBJ databases">
        <authorList>
            <person name="Varghese N."/>
            <person name="Submissions S."/>
        </authorList>
    </citation>
    <scope>NUCLEOTIDE SEQUENCE [LARGE SCALE GENOMIC DNA]</scope>
    <source>
        <strain evidence="3">CGMCC 4.6825</strain>
    </source>
</reference>